<feature type="compositionally biased region" description="Basic and acidic residues" evidence="2">
    <location>
        <begin position="57"/>
        <end position="69"/>
    </location>
</feature>
<dbReference type="RefSeq" id="XP_051365261.1">
    <property type="nucleotide sequence ID" value="XM_051502883.1"/>
</dbReference>
<organism evidence="5 6">
    <name type="scientific">Emericellopsis cladophorae</name>
    <dbReference type="NCBI Taxonomy" id="2686198"/>
    <lineage>
        <taxon>Eukaryota</taxon>
        <taxon>Fungi</taxon>
        <taxon>Dikarya</taxon>
        <taxon>Ascomycota</taxon>
        <taxon>Pezizomycotina</taxon>
        <taxon>Sordariomycetes</taxon>
        <taxon>Hypocreomycetidae</taxon>
        <taxon>Hypocreales</taxon>
        <taxon>Bionectriaceae</taxon>
        <taxon>Emericellopsis</taxon>
    </lineage>
</organism>
<evidence type="ECO:0000313" key="5">
    <source>
        <dbReference type="EMBL" id="KAI6784405.1"/>
    </source>
</evidence>
<evidence type="ECO:0000259" key="3">
    <source>
        <dbReference type="PROSITE" id="PS50188"/>
    </source>
</evidence>
<comment type="caution">
    <text evidence="5">The sequence shown here is derived from an EMBL/GenBank/DDBJ whole genome shotgun (WGS) entry which is preliminary data.</text>
</comment>
<name>A0A9P9Y6U2_9HYPO</name>
<feature type="domain" description="B30.2/SPRY" evidence="3">
    <location>
        <begin position="88"/>
        <end position="292"/>
    </location>
</feature>
<reference evidence="5" key="1">
    <citation type="journal article" date="2021" name="J Fungi (Basel)">
        <title>Genomic and Metabolomic Analyses of the Marine Fungus Emericellopsis cladophorae: Insights into Saltwater Adaptability Mechanisms and Its Biosynthetic Potential.</title>
        <authorList>
            <person name="Goncalves M.F.M."/>
            <person name="Hilario S."/>
            <person name="Van de Peer Y."/>
            <person name="Esteves A.C."/>
            <person name="Alves A."/>
        </authorList>
    </citation>
    <scope>NUCLEOTIDE SEQUENCE</scope>
    <source>
        <strain evidence="5">MUM 19.33</strain>
    </source>
</reference>
<accession>A0A9P9Y6U2</accession>
<protein>
    <recommendedName>
        <fullName evidence="7">Protein ssh4</fullName>
    </recommendedName>
</protein>
<dbReference type="InterPro" id="IPR006595">
    <property type="entry name" value="CTLH_C"/>
</dbReference>
<dbReference type="PROSITE" id="PS50896">
    <property type="entry name" value="LISH"/>
    <property type="match status" value="1"/>
</dbReference>
<dbReference type="PROSITE" id="PS50188">
    <property type="entry name" value="B302_SPRY"/>
    <property type="match status" value="1"/>
</dbReference>
<dbReference type="InterPro" id="IPR024964">
    <property type="entry name" value="CTLH/CRA"/>
</dbReference>
<evidence type="ECO:0008006" key="7">
    <source>
        <dbReference type="Google" id="ProtNLM"/>
    </source>
</evidence>
<evidence type="ECO:0000313" key="6">
    <source>
        <dbReference type="Proteomes" id="UP001055219"/>
    </source>
</evidence>
<reference evidence="5" key="2">
    <citation type="submission" date="2022-07" db="EMBL/GenBank/DDBJ databases">
        <authorList>
            <person name="Goncalves M.F.M."/>
            <person name="Hilario S."/>
            <person name="Van De Peer Y."/>
            <person name="Esteves A.C."/>
            <person name="Alves A."/>
        </authorList>
    </citation>
    <scope>NUCLEOTIDE SEQUENCE</scope>
    <source>
        <strain evidence="5">MUM 19.33</strain>
    </source>
</reference>
<dbReference type="InterPro" id="IPR043136">
    <property type="entry name" value="B30.2/SPRY_sf"/>
</dbReference>
<comment type="function">
    <text evidence="1">Involved in the proteasome-dependent degradation of fructose-1,6-bisphosphatase.</text>
</comment>
<proteinExistence type="predicted"/>
<dbReference type="PANTHER" id="PTHR12864">
    <property type="entry name" value="RAN BINDING PROTEIN 9-RELATED"/>
    <property type="match status" value="1"/>
</dbReference>
<dbReference type="SMART" id="SM00668">
    <property type="entry name" value="CTLH"/>
    <property type="match status" value="1"/>
</dbReference>
<dbReference type="GeneID" id="75832928"/>
<dbReference type="SMART" id="SM00757">
    <property type="entry name" value="CRA"/>
    <property type="match status" value="1"/>
</dbReference>
<evidence type="ECO:0000259" key="4">
    <source>
        <dbReference type="PROSITE" id="PS50897"/>
    </source>
</evidence>
<dbReference type="SUPFAM" id="SSF49899">
    <property type="entry name" value="Concanavalin A-like lectins/glucanases"/>
    <property type="match status" value="1"/>
</dbReference>
<evidence type="ECO:0000256" key="1">
    <source>
        <dbReference type="ARBA" id="ARBA00002343"/>
    </source>
</evidence>
<feature type="region of interest" description="Disordered" evidence="2">
    <location>
        <begin position="354"/>
        <end position="376"/>
    </location>
</feature>
<dbReference type="InterPro" id="IPR006594">
    <property type="entry name" value="LisH"/>
</dbReference>
<dbReference type="EMBL" id="JAGIXG020000004">
    <property type="protein sequence ID" value="KAI6784405.1"/>
    <property type="molecule type" value="Genomic_DNA"/>
</dbReference>
<sequence>MDYSSHPLHRPDNSPPRRRRGTHRRPLDDILNPTLSDDDDRWFTPQYLEHSPYVQRLERDHMRRQEAKTAKASGTMGDEDDPSLPPGSHRGMAHTVVERPSPTPSDDEILEPLPTRWGKSAYSGLSINYCNEVRYSSAKPSGEERSRQDGLEAAAIRANHPISPQCGIYYFEITILETKQDDASIGMGVCTSKAAMSRPVGWEPESFGYHGDDGRVFCAQTVGKRYSEGYNMNDVIGCGVDFLANCIFFTKNGINLGPAFHDMIKPHWRLFPAVSMKRNGERTLANFGERPFVYDIESMVHGVRGKIWKSIRKTDTKGLKSATSETALVQNLVMQFLLTEGHVDTATAFWEETKGQDSVSSPDAANAADRGFEHKGDATRRQRIRKAVLEGDMDSVFRYTRQFYPTLLEESNMVMYKLRCRKFIELIRKSAEIKRAIAVARQAKTLQDVDPGDMDIDNGNGGAELVSEDDQIQSTKLMDLEAETIVYGRELHKDYANDPMYEESNRKSDIWSLLAYNNPLDEPHLQHLVGLDGRTEVAEELNEAILVHQGKSSHAAIETVYSQTSVLLDETRRGGGEGAFVSVNDILEDINLGPSPSS</sequence>
<dbReference type="InterPro" id="IPR013144">
    <property type="entry name" value="CRA_dom"/>
</dbReference>
<gene>
    <name evidence="5" type="ORF">J7T54_006450</name>
</gene>
<dbReference type="InterPro" id="IPR013320">
    <property type="entry name" value="ConA-like_dom_sf"/>
</dbReference>
<dbReference type="AlphaFoldDB" id="A0A9P9Y6U2"/>
<feature type="domain" description="CTLH" evidence="4">
    <location>
        <begin position="377"/>
        <end position="434"/>
    </location>
</feature>
<dbReference type="InterPro" id="IPR001870">
    <property type="entry name" value="B30.2/SPRY"/>
</dbReference>
<dbReference type="Pfam" id="PF00622">
    <property type="entry name" value="SPRY"/>
    <property type="match status" value="1"/>
</dbReference>
<feature type="region of interest" description="Disordered" evidence="2">
    <location>
        <begin position="57"/>
        <end position="89"/>
    </location>
</feature>
<dbReference type="Pfam" id="PF10607">
    <property type="entry name" value="CTLH"/>
    <property type="match status" value="1"/>
</dbReference>
<dbReference type="OrthoDB" id="25503at2759"/>
<dbReference type="InterPro" id="IPR003877">
    <property type="entry name" value="SPRY_dom"/>
</dbReference>
<feature type="region of interest" description="Disordered" evidence="2">
    <location>
        <begin position="1"/>
        <end position="43"/>
    </location>
</feature>
<dbReference type="Proteomes" id="UP001055219">
    <property type="component" value="Unassembled WGS sequence"/>
</dbReference>
<dbReference type="InterPro" id="IPR050618">
    <property type="entry name" value="Ubq-SigPath_Reg"/>
</dbReference>
<evidence type="ECO:0000256" key="2">
    <source>
        <dbReference type="SAM" id="MobiDB-lite"/>
    </source>
</evidence>
<dbReference type="Gene3D" id="2.60.120.920">
    <property type="match status" value="1"/>
</dbReference>
<dbReference type="SMART" id="SM00449">
    <property type="entry name" value="SPRY"/>
    <property type="match status" value="1"/>
</dbReference>
<keyword evidence="6" id="KW-1185">Reference proteome</keyword>
<dbReference type="PROSITE" id="PS50897">
    <property type="entry name" value="CTLH"/>
    <property type="match status" value="1"/>
</dbReference>